<protein>
    <recommendedName>
        <fullName evidence="5">TFIIS N-terminal domain-containing protein</fullName>
    </recommendedName>
</protein>
<evidence type="ECO:0000256" key="1">
    <source>
        <dbReference type="ARBA" id="ARBA00004123"/>
    </source>
</evidence>
<feature type="compositionally biased region" description="Low complexity" evidence="4">
    <location>
        <begin position="86"/>
        <end position="96"/>
    </location>
</feature>
<dbReference type="SUPFAM" id="SSF47676">
    <property type="entry name" value="Conserved domain common to transcription factors TFIIS, elongin A, CRSP70"/>
    <property type="match status" value="1"/>
</dbReference>
<dbReference type="Gene3D" id="1.20.930.10">
    <property type="entry name" value="Conserved domain common to transcription factors TFIIS, elongin A, CRSP70"/>
    <property type="match status" value="1"/>
</dbReference>
<comment type="subcellular location">
    <subcellularLocation>
        <location evidence="1 3">Nucleus</location>
    </subcellularLocation>
</comment>
<feature type="region of interest" description="Disordered" evidence="4">
    <location>
        <begin position="80"/>
        <end position="271"/>
    </location>
</feature>
<feature type="region of interest" description="Disordered" evidence="4">
    <location>
        <begin position="328"/>
        <end position="362"/>
    </location>
</feature>
<dbReference type="InterPro" id="IPR035441">
    <property type="entry name" value="TFIIS/LEDGF_dom_sf"/>
</dbReference>
<evidence type="ECO:0000313" key="7">
    <source>
        <dbReference type="Proteomes" id="UP001142055"/>
    </source>
</evidence>
<gene>
    <name evidence="6" type="ORF">RDWZM_001826</name>
</gene>
<dbReference type="GO" id="GO:0006368">
    <property type="term" value="P:transcription elongation by RNA polymerase II"/>
    <property type="evidence" value="ECO:0007669"/>
    <property type="project" value="InterPro"/>
</dbReference>
<feature type="compositionally biased region" description="Low complexity" evidence="4">
    <location>
        <begin position="231"/>
        <end position="245"/>
    </location>
</feature>
<feature type="region of interest" description="Disordered" evidence="4">
    <location>
        <begin position="286"/>
        <end position="316"/>
    </location>
</feature>
<comment type="caution">
    <text evidence="6">The sequence shown here is derived from an EMBL/GenBank/DDBJ whole genome shotgun (WGS) entry which is preliminary data.</text>
</comment>
<dbReference type="PANTHER" id="PTHR15141:SF76">
    <property type="entry name" value="TRANSCRIPTION ELONGATION FACTOR B POLYPEPTIDE 3"/>
    <property type="match status" value="1"/>
</dbReference>
<dbReference type="EMBL" id="JAPWDV010000001">
    <property type="protein sequence ID" value="KAJ6223281.1"/>
    <property type="molecule type" value="Genomic_DNA"/>
</dbReference>
<dbReference type="Pfam" id="PF06881">
    <property type="entry name" value="Elongin_A"/>
    <property type="match status" value="1"/>
</dbReference>
<dbReference type="OMA" id="MFLRCEE"/>
<dbReference type="Gene3D" id="6.10.250.3180">
    <property type="match status" value="1"/>
</dbReference>
<feature type="compositionally biased region" description="Basic and acidic residues" evidence="4">
    <location>
        <begin position="121"/>
        <end position="131"/>
    </location>
</feature>
<reference evidence="6" key="1">
    <citation type="submission" date="2022-12" db="EMBL/GenBank/DDBJ databases">
        <title>Genome assemblies of Blomia tropicalis.</title>
        <authorList>
            <person name="Cui Y."/>
        </authorList>
    </citation>
    <scope>NUCLEOTIDE SEQUENCE</scope>
    <source>
        <tissue evidence="6">Adult mites</tissue>
    </source>
</reference>
<feature type="compositionally biased region" description="Basic residues" evidence="4">
    <location>
        <begin position="181"/>
        <end position="203"/>
    </location>
</feature>
<accession>A0A9Q0RR05</accession>
<dbReference type="InterPro" id="IPR010684">
    <property type="entry name" value="RNA_pol_II_trans_fac_SIII_A"/>
</dbReference>
<dbReference type="SMART" id="SM00509">
    <property type="entry name" value="TFS2N"/>
    <property type="match status" value="1"/>
</dbReference>
<dbReference type="PROSITE" id="PS51319">
    <property type="entry name" value="TFIIS_N"/>
    <property type="match status" value="1"/>
</dbReference>
<name>A0A9Q0RR05_BLOTA</name>
<dbReference type="AlphaFoldDB" id="A0A9Q0RR05"/>
<proteinExistence type="predicted"/>
<keyword evidence="2 3" id="KW-0539">Nucleus</keyword>
<dbReference type="Pfam" id="PF08711">
    <property type="entry name" value="Med26"/>
    <property type="match status" value="1"/>
</dbReference>
<feature type="domain" description="TFIIS N-terminal" evidence="5">
    <location>
        <begin position="6"/>
        <end position="80"/>
    </location>
</feature>
<dbReference type="InterPro" id="IPR003617">
    <property type="entry name" value="TFIIS/CRSP70_N_sub"/>
</dbReference>
<dbReference type="InterPro" id="IPR017923">
    <property type="entry name" value="TFIIS_N"/>
</dbReference>
<dbReference type="GO" id="GO:0070449">
    <property type="term" value="C:elongin complex"/>
    <property type="evidence" value="ECO:0007669"/>
    <property type="project" value="InterPro"/>
</dbReference>
<feature type="compositionally biased region" description="Polar residues" evidence="4">
    <location>
        <begin position="532"/>
        <end position="543"/>
    </location>
</feature>
<feature type="compositionally biased region" description="Basic residues" evidence="4">
    <location>
        <begin position="140"/>
        <end position="151"/>
    </location>
</feature>
<sequence>MDKNIETVMHLKKKLDKGVSFEKTMHILYKLQKIPISIKLLEETQIGFKIRELSKTQKSNDIGKTAKLLTISWKEYVRNHQEDRTSSSPGGEESPGQARYEHDDRHRTRHSDDEVDEGEKEEIVNHQKQSSEDDDDDNKRHHHHNHHRKHQYQLETLDDNENQQSPVLSDNDTKINGGNVHHQHHHKSKKHKKHNKKHKHHKTNKDQQSDSDVDEQIERKKLKKRHRDDLPSPSTSNNKSNKSLTVCDNDASKNSQVKRIRIKEPQQQQPEDMFSTLMGQMEEATLKSSRSIGGGGLTKVPVLRKLPPKTTQNGQFNHNEILASLQTDQQVMSSPDYRRNASQRVMDSDSFSSFDAGSNSKRSAETEQKFHIGMKFKGRSTVFAGSSKVLATVPKVYSLQDICIRKLMHHVDQIYEVGDLPFYLLKPVLLKCSVLQLRRIETYNPHLQEDSDDLWRAFCEHEFRGRHISETKYKTWRRFYQYLVDEREIKLKKITAGISSKARQAVPERTVQQIDLKMPREIRRRQERTPNHLFNNSGGTRLASSSGSGTNSGGMVTLAKPNKPAPLMKKLLQMRKSKFGARR</sequence>
<evidence type="ECO:0000256" key="2">
    <source>
        <dbReference type="ARBA" id="ARBA00023242"/>
    </source>
</evidence>
<organism evidence="6 7">
    <name type="scientific">Blomia tropicalis</name>
    <name type="common">Mite</name>
    <dbReference type="NCBI Taxonomy" id="40697"/>
    <lineage>
        <taxon>Eukaryota</taxon>
        <taxon>Metazoa</taxon>
        <taxon>Ecdysozoa</taxon>
        <taxon>Arthropoda</taxon>
        <taxon>Chelicerata</taxon>
        <taxon>Arachnida</taxon>
        <taxon>Acari</taxon>
        <taxon>Acariformes</taxon>
        <taxon>Sarcoptiformes</taxon>
        <taxon>Astigmata</taxon>
        <taxon>Glycyphagoidea</taxon>
        <taxon>Echimyopodidae</taxon>
        <taxon>Blomia</taxon>
    </lineage>
</organism>
<dbReference type="InterPro" id="IPR051870">
    <property type="entry name" value="Elongin-A_domain"/>
</dbReference>
<feature type="region of interest" description="Disordered" evidence="4">
    <location>
        <begin position="523"/>
        <end position="566"/>
    </location>
</feature>
<dbReference type="Proteomes" id="UP001142055">
    <property type="component" value="Chromosome 1"/>
</dbReference>
<feature type="compositionally biased region" description="Polar residues" evidence="4">
    <location>
        <begin position="162"/>
        <end position="176"/>
    </location>
</feature>
<dbReference type="PANTHER" id="PTHR15141">
    <property type="entry name" value="TRANSCRIPTION ELONGATION FACTOR B POLYPEPTIDE 3"/>
    <property type="match status" value="1"/>
</dbReference>
<evidence type="ECO:0000256" key="4">
    <source>
        <dbReference type="SAM" id="MobiDB-lite"/>
    </source>
</evidence>
<evidence type="ECO:0000259" key="5">
    <source>
        <dbReference type="PROSITE" id="PS51319"/>
    </source>
</evidence>
<feature type="compositionally biased region" description="Basic and acidic residues" evidence="4">
    <location>
        <begin position="99"/>
        <end position="112"/>
    </location>
</feature>
<evidence type="ECO:0000313" key="6">
    <source>
        <dbReference type="EMBL" id="KAJ6223281.1"/>
    </source>
</evidence>
<evidence type="ECO:0000256" key="3">
    <source>
        <dbReference type="PROSITE-ProRule" id="PRU00649"/>
    </source>
</evidence>
<keyword evidence="7" id="KW-1185">Reference proteome</keyword>